<evidence type="ECO:0000256" key="1">
    <source>
        <dbReference type="SAM" id="MobiDB-lite"/>
    </source>
</evidence>
<dbReference type="InterPro" id="IPR007730">
    <property type="entry name" value="SPOR-like_dom"/>
</dbReference>
<gene>
    <name evidence="4" type="ORF">MNB_SV-14-909</name>
</gene>
<dbReference type="GO" id="GO:0042834">
    <property type="term" value="F:peptidoglycan binding"/>
    <property type="evidence" value="ECO:0007669"/>
    <property type="project" value="InterPro"/>
</dbReference>
<feature type="compositionally biased region" description="Low complexity" evidence="1">
    <location>
        <begin position="106"/>
        <end position="115"/>
    </location>
</feature>
<evidence type="ECO:0000256" key="2">
    <source>
        <dbReference type="SAM" id="Phobius"/>
    </source>
</evidence>
<name>A0A1W1CJH8_9ZZZZ</name>
<proteinExistence type="predicted"/>
<dbReference type="AlphaFoldDB" id="A0A1W1CJH8"/>
<keyword evidence="2" id="KW-0472">Membrane</keyword>
<evidence type="ECO:0000259" key="3">
    <source>
        <dbReference type="PROSITE" id="PS51724"/>
    </source>
</evidence>
<dbReference type="EMBL" id="FPHN01000197">
    <property type="protein sequence ID" value="SFV65875.1"/>
    <property type="molecule type" value="Genomic_DNA"/>
</dbReference>
<keyword evidence="2" id="KW-0812">Transmembrane</keyword>
<dbReference type="SUPFAM" id="SSF110997">
    <property type="entry name" value="Sporulation related repeat"/>
    <property type="match status" value="1"/>
</dbReference>
<dbReference type="InterPro" id="IPR036680">
    <property type="entry name" value="SPOR-like_sf"/>
</dbReference>
<reference evidence="4" key="1">
    <citation type="submission" date="2016-10" db="EMBL/GenBank/DDBJ databases">
        <authorList>
            <person name="de Groot N.N."/>
        </authorList>
    </citation>
    <scope>NUCLEOTIDE SEQUENCE</scope>
</reference>
<feature type="region of interest" description="Disordered" evidence="1">
    <location>
        <begin position="103"/>
        <end position="156"/>
    </location>
</feature>
<feature type="transmembrane region" description="Helical" evidence="2">
    <location>
        <begin position="25"/>
        <end position="47"/>
    </location>
</feature>
<protein>
    <submittedName>
        <fullName evidence="4">Membrane protein</fullName>
    </submittedName>
</protein>
<keyword evidence="2" id="KW-1133">Transmembrane helix</keyword>
<accession>A0A1W1CJH8</accession>
<evidence type="ECO:0000313" key="4">
    <source>
        <dbReference type="EMBL" id="SFV65875.1"/>
    </source>
</evidence>
<feature type="region of interest" description="Disordered" evidence="1">
    <location>
        <begin position="161"/>
        <end position="180"/>
    </location>
</feature>
<organism evidence="4">
    <name type="scientific">hydrothermal vent metagenome</name>
    <dbReference type="NCBI Taxonomy" id="652676"/>
    <lineage>
        <taxon>unclassified sequences</taxon>
        <taxon>metagenomes</taxon>
        <taxon>ecological metagenomes</taxon>
    </lineage>
</organism>
<dbReference type="Pfam" id="PF05036">
    <property type="entry name" value="SPOR"/>
    <property type="match status" value="1"/>
</dbReference>
<feature type="compositionally biased region" description="Basic and acidic residues" evidence="1">
    <location>
        <begin position="116"/>
        <end position="150"/>
    </location>
</feature>
<dbReference type="PROSITE" id="PS51724">
    <property type="entry name" value="SPOR"/>
    <property type="match status" value="1"/>
</dbReference>
<sequence length="275" mass="29688">MADKNLHDIKIDDLDNPKKTPLKNILTLLALLFIILVISVAITRLILNTDEDGLSETNGSVNSAIVETEGEKNSDSTVATTAGLAAAAVAGSMLANGTALTERNVSTATKSSSSTESKKDDASDKKQESRSKIKATLREHRPVKAKEVTHPKKHTVIPKKPKHVVKKAPSHNNSSSTKQYVDKVVSSSNKPSATHSHLGEKRAGYYIKVGTFKDTSTAVSKIKKTGLDYILIKPKNAKTTTRVLIGPFKSNWGAKQHLPSVKNNIAEGAYITRID</sequence>
<feature type="domain" description="SPOR" evidence="3">
    <location>
        <begin position="199"/>
        <end position="274"/>
    </location>
</feature>
<feature type="compositionally biased region" description="Polar residues" evidence="1">
    <location>
        <begin position="170"/>
        <end position="180"/>
    </location>
</feature>